<dbReference type="InterPro" id="IPR029063">
    <property type="entry name" value="SAM-dependent_MTases_sf"/>
</dbReference>
<dbReference type="Pfam" id="PF01739">
    <property type="entry name" value="CheR"/>
    <property type="match status" value="1"/>
</dbReference>
<reference evidence="2 3" key="1">
    <citation type="submission" date="2019-03" db="EMBL/GenBank/DDBJ databases">
        <title>Genomic Encyclopedia of Type Strains, Phase IV (KMG-IV): sequencing the most valuable type-strain genomes for metagenomic binning, comparative biology and taxonomic classification.</title>
        <authorList>
            <person name="Goeker M."/>
        </authorList>
    </citation>
    <scope>NUCLEOTIDE SEQUENCE [LARGE SCALE GENOMIC DNA]</scope>
    <source>
        <strain evidence="2 3">DSM 22958</strain>
    </source>
</reference>
<dbReference type="GO" id="GO:0032259">
    <property type="term" value="P:methylation"/>
    <property type="evidence" value="ECO:0007669"/>
    <property type="project" value="UniProtKB-KW"/>
</dbReference>
<feature type="domain" description="CheR-type methyltransferase" evidence="1">
    <location>
        <begin position="15"/>
        <end position="281"/>
    </location>
</feature>
<protein>
    <submittedName>
        <fullName evidence="2">Chemotaxis protein methyltransferase CheR</fullName>
    </submittedName>
</protein>
<evidence type="ECO:0000313" key="2">
    <source>
        <dbReference type="EMBL" id="TCO13384.1"/>
    </source>
</evidence>
<dbReference type="Pfam" id="PF03705">
    <property type="entry name" value="CheR_N"/>
    <property type="match status" value="1"/>
</dbReference>
<dbReference type="PANTHER" id="PTHR24422">
    <property type="entry name" value="CHEMOTAXIS PROTEIN METHYLTRANSFERASE"/>
    <property type="match status" value="1"/>
</dbReference>
<dbReference type="PANTHER" id="PTHR24422:SF8">
    <property type="entry name" value="CHEMOTAXIS PROTEIN"/>
    <property type="match status" value="1"/>
</dbReference>
<gene>
    <name evidence="2" type="ORF">EV666_10695</name>
</gene>
<dbReference type="EMBL" id="SLWL01000006">
    <property type="protein sequence ID" value="TCO13384.1"/>
    <property type="molecule type" value="Genomic_DNA"/>
</dbReference>
<dbReference type="Proteomes" id="UP000294881">
    <property type="component" value="Unassembled WGS sequence"/>
</dbReference>
<dbReference type="AlphaFoldDB" id="A0A4R2GSP6"/>
<dbReference type="InterPro" id="IPR050903">
    <property type="entry name" value="Bact_Chemotaxis_MeTrfase"/>
</dbReference>
<proteinExistence type="predicted"/>
<sequence length="287" mass="32494">MSTGPMTAPPVEPVELELFLEALYRRYHYDFRSYSRASLLRRAELARERLGCDTISDLQKRVLHEPAVLPEVLDAMTVQVSELFRDPGYYLALREEVIPHLRTFPSLKVWVAGCANGEELYSLAILFQEEELFGRTLFYATEINRRALNRASAGIYDIDRLSGFSTNYQQAGGKASLSDYYTAGYGHAVFDRNLRSRTVFSEHNLATDQVFSEVHLVSCRNVLIYFNAALQDRALGLFSDALVRGGFLGLGAHETLRFSASAAAWAPFHERERIWRRTASEGASHVR</sequence>
<evidence type="ECO:0000259" key="1">
    <source>
        <dbReference type="PROSITE" id="PS50123"/>
    </source>
</evidence>
<keyword evidence="3" id="KW-1185">Reference proteome</keyword>
<dbReference type="InterPro" id="IPR022641">
    <property type="entry name" value="CheR_N"/>
</dbReference>
<name>A0A4R2GSP6_9HYPH</name>
<dbReference type="SUPFAM" id="SSF53335">
    <property type="entry name" value="S-adenosyl-L-methionine-dependent methyltransferases"/>
    <property type="match status" value="1"/>
</dbReference>
<dbReference type="Gene3D" id="3.40.50.150">
    <property type="entry name" value="Vaccinia Virus protein VP39"/>
    <property type="match status" value="1"/>
</dbReference>
<keyword evidence="2" id="KW-0489">Methyltransferase</keyword>
<dbReference type="PRINTS" id="PR00996">
    <property type="entry name" value="CHERMTFRASE"/>
</dbReference>
<keyword evidence="2" id="KW-0808">Transferase</keyword>
<evidence type="ECO:0000313" key="3">
    <source>
        <dbReference type="Proteomes" id="UP000294881"/>
    </source>
</evidence>
<dbReference type="RefSeq" id="WP_132006249.1">
    <property type="nucleotide sequence ID" value="NZ_JBHUNN010000002.1"/>
</dbReference>
<accession>A0A4R2GSP6</accession>
<dbReference type="SUPFAM" id="SSF47757">
    <property type="entry name" value="Chemotaxis receptor methyltransferase CheR, N-terminal domain"/>
    <property type="match status" value="1"/>
</dbReference>
<dbReference type="GO" id="GO:0008757">
    <property type="term" value="F:S-adenosylmethionine-dependent methyltransferase activity"/>
    <property type="evidence" value="ECO:0007669"/>
    <property type="project" value="InterPro"/>
</dbReference>
<dbReference type="InterPro" id="IPR000780">
    <property type="entry name" value="CheR_MeTrfase"/>
</dbReference>
<dbReference type="OrthoDB" id="9816309at2"/>
<dbReference type="SMART" id="SM00138">
    <property type="entry name" value="MeTrc"/>
    <property type="match status" value="1"/>
</dbReference>
<organism evidence="2 3">
    <name type="scientific">Camelimonas lactis</name>
    <dbReference type="NCBI Taxonomy" id="659006"/>
    <lineage>
        <taxon>Bacteria</taxon>
        <taxon>Pseudomonadati</taxon>
        <taxon>Pseudomonadota</taxon>
        <taxon>Alphaproteobacteria</taxon>
        <taxon>Hyphomicrobiales</taxon>
        <taxon>Chelatococcaceae</taxon>
        <taxon>Camelimonas</taxon>
    </lineage>
</organism>
<comment type="caution">
    <text evidence="2">The sequence shown here is derived from an EMBL/GenBank/DDBJ whole genome shotgun (WGS) entry which is preliminary data.</text>
</comment>
<dbReference type="InterPro" id="IPR022642">
    <property type="entry name" value="CheR_C"/>
</dbReference>
<dbReference type="PROSITE" id="PS50123">
    <property type="entry name" value="CHER"/>
    <property type="match status" value="1"/>
</dbReference>